<feature type="transmembrane region" description="Helical" evidence="10">
    <location>
        <begin position="171"/>
        <end position="194"/>
    </location>
</feature>
<keyword evidence="6 10" id="KW-1133">Transmembrane helix</keyword>
<feature type="transmembrane region" description="Helical" evidence="10">
    <location>
        <begin position="206"/>
        <end position="227"/>
    </location>
</feature>
<feature type="transmembrane region" description="Helical" evidence="10">
    <location>
        <begin position="265"/>
        <end position="285"/>
    </location>
</feature>
<keyword evidence="4" id="KW-0997">Cell inner membrane</keyword>
<feature type="transmembrane region" description="Helical" evidence="10">
    <location>
        <begin position="297"/>
        <end position="320"/>
    </location>
</feature>
<keyword evidence="7 10" id="KW-0472">Membrane</keyword>
<evidence type="ECO:0000313" key="11">
    <source>
        <dbReference type="EMBL" id="MBU8542882.1"/>
    </source>
</evidence>
<dbReference type="PANTHER" id="PTHR30574:SF1">
    <property type="entry name" value="SULPHUR TRANSPORT DOMAIN-CONTAINING PROTEIN"/>
    <property type="match status" value="1"/>
</dbReference>
<comment type="similarity">
    <text evidence="8">Belongs to the TsuA/YedE (TC 9.B.102) family.</text>
</comment>
<feature type="transmembrane region" description="Helical" evidence="10">
    <location>
        <begin position="137"/>
        <end position="159"/>
    </location>
</feature>
<reference evidence="11 12" key="1">
    <citation type="submission" date="2021-01" db="EMBL/GenBank/DDBJ databases">
        <title>Roseomonas sp. nov, a bacterium isolated from an oil production mixture in Yumen Oilfield.</title>
        <authorList>
            <person name="Wu D."/>
        </authorList>
    </citation>
    <scope>NUCLEOTIDE SEQUENCE [LARGE SCALE GENOMIC DNA]</scope>
    <source>
        <strain evidence="11 12">ROY-5-3</strain>
    </source>
</reference>
<feature type="region of interest" description="Disordered" evidence="9">
    <location>
        <begin position="364"/>
        <end position="385"/>
    </location>
</feature>
<accession>A0ABS6H2I6</accession>
<dbReference type="RefSeq" id="WP_216873171.1">
    <property type="nucleotide sequence ID" value="NZ_JAERQM010000001.1"/>
</dbReference>
<evidence type="ECO:0000256" key="4">
    <source>
        <dbReference type="ARBA" id="ARBA00022519"/>
    </source>
</evidence>
<sequence>MASLVLPRPHWPGLLLGLAGVALVLALLPQPAKLPVFAVALALGVAFVLLDYGFAGGYRALLEQGDGRALGASFIAPAVAALVVLPVGLLAEGFGRFVAPIGLPLLGGAMVFGVGMQLANGCGSGTLVAAGQGSRRMWVALPFFCLGGVLGSLMVPAAMRLPDLGVVDFGALLGPWGGLAATLAVLLAGALLVLRGAWPSAAALRAGAIIGVLAGLMFLASGLPWGITTGLTLWGAKVAMMMGADMPAAAFWAEGWTRAALEGPVLALDSSLADVGLLLGALLAAAAQGRLRHRQPLGLRGAAGAALGGVLMGVGARLAFGCNVGAFLGGGASGSLHGVLWVAATLPGCWLGIRLRPVFGLPTSPGPAAPPPHPPRSPPSALPAP</sequence>
<evidence type="ECO:0000256" key="9">
    <source>
        <dbReference type="SAM" id="MobiDB-lite"/>
    </source>
</evidence>
<proteinExistence type="inferred from homology"/>
<keyword evidence="5 10" id="KW-0812">Transmembrane</keyword>
<evidence type="ECO:0000256" key="8">
    <source>
        <dbReference type="ARBA" id="ARBA00035655"/>
    </source>
</evidence>
<name>A0ABS6H2I6_9PROT</name>
<feature type="transmembrane region" description="Helical" evidence="10">
    <location>
        <begin position="36"/>
        <end position="58"/>
    </location>
</feature>
<protein>
    <submittedName>
        <fullName evidence="11">YeeE/YedE family protein</fullName>
    </submittedName>
</protein>
<gene>
    <name evidence="11" type="ORF">JJQ90_04160</name>
</gene>
<dbReference type="PANTHER" id="PTHR30574">
    <property type="entry name" value="INNER MEMBRANE PROTEIN YEDE"/>
    <property type="match status" value="1"/>
</dbReference>
<keyword evidence="2" id="KW-0813">Transport</keyword>
<feature type="transmembrane region" description="Helical" evidence="10">
    <location>
        <begin position="326"/>
        <end position="346"/>
    </location>
</feature>
<dbReference type="Pfam" id="PF04143">
    <property type="entry name" value="Sulf_transp"/>
    <property type="match status" value="1"/>
</dbReference>
<dbReference type="Proteomes" id="UP000689967">
    <property type="component" value="Unassembled WGS sequence"/>
</dbReference>
<keyword evidence="12" id="KW-1185">Reference proteome</keyword>
<dbReference type="EMBL" id="JAERQM010000001">
    <property type="protein sequence ID" value="MBU8542882.1"/>
    <property type="molecule type" value="Genomic_DNA"/>
</dbReference>
<evidence type="ECO:0000256" key="2">
    <source>
        <dbReference type="ARBA" id="ARBA00022448"/>
    </source>
</evidence>
<comment type="subcellular location">
    <subcellularLocation>
        <location evidence="1">Cell inner membrane</location>
        <topology evidence="1">Multi-pass membrane protein</topology>
    </subcellularLocation>
</comment>
<evidence type="ECO:0000313" key="12">
    <source>
        <dbReference type="Proteomes" id="UP000689967"/>
    </source>
</evidence>
<evidence type="ECO:0000256" key="10">
    <source>
        <dbReference type="SAM" id="Phobius"/>
    </source>
</evidence>
<evidence type="ECO:0000256" key="5">
    <source>
        <dbReference type="ARBA" id="ARBA00022692"/>
    </source>
</evidence>
<evidence type="ECO:0000256" key="1">
    <source>
        <dbReference type="ARBA" id="ARBA00004429"/>
    </source>
</evidence>
<comment type="caution">
    <text evidence="11">The sequence shown here is derived from an EMBL/GenBank/DDBJ whole genome shotgun (WGS) entry which is preliminary data.</text>
</comment>
<evidence type="ECO:0000256" key="3">
    <source>
        <dbReference type="ARBA" id="ARBA00022475"/>
    </source>
</evidence>
<organism evidence="11 12">
    <name type="scientific">Falsiroseomonas oleicola</name>
    <dbReference type="NCBI Taxonomy" id="2801474"/>
    <lineage>
        <taxon>Bacteria</taxon>
        <taxon>Pseudomonadati</taxon>
        <taxon>Pseudomonadota</taxon>
        <taxon>Alphaproteobacteria</taxon>
        <taxon>Acetobacterales</taxon>
        <taxon>Roseomonadaceae</taxon>
        <taxon>Falsiroseomonas</taxon>
    </lineage>
</organism>
<feature type="transmembrane region" description="Helical" evidence="10">
    <location>
        <begin position="12"/>
        <end position="30"/>
    </location>
</feature>
<feature type="transmembrane region" description="Helical" evidence="10">
    <location>
        <begin position="70"/>
        <end position="91"/>
    </location>
</feature>
<evidence type="ECO:0000256" key="7">
    <source>
        <dbReference type="ARBA" id="ARBA00023136"/>
    </source>
</evidence>
<keyword evidence="3" id="KW-1003">Cell membrane</keyword>
<dbReference type="InterPro" id="IPR007272">
    <property type="entry name" value="Sulf_transp_TsuA/YedE"/>
</dbReference>
<evidence type="ECO:0000256" key="6">
    <source>
        <dbReference type="ARBA" id="ARBA00022989"/>
    </source>
</evidence>